<dbReference type="InterPro" id="IPR042525">
    <property type="entry name" value="Rad52_Rad59_Rad22_sf"/>
</dbReference>
<dbReference type="GO" id="GO:0045002">
    <property type="term" value="P:double-strand break repair via single-strand annealing"/>
    <property type="evidence" value="ECO:0007669"/>
    <property type="project" value="InterPro"/>
</dbReference>
<dbReference type="InterPro" id="IPR004585">
    <property type="entry name" value="DNA_recomb/repair_Rad52"/>
</dbReference>
<organism evidence="5 6">
    <name type="scientific">Blyttiomyces helicus</name>
    <dbReference type="NCBI Taxonomy" id="388810"/>
    <lineage>
        <taxon>Eukaryota</taxon>
        <taxon>Fungi</taxon>
        <taxon>Fungi incertae sedis</taxon>
        <taxon>Chytridiomycota</taxon>
        <taxon>Chytridiomycota incertae sedis</taxon>
        <taxon>Chytridiomycetes</taxon>
        <taxon>Chytridiomycetes incertae sedis</taxon>
        <taxon>Blyttiomyces</taxon>
    </lineage>
</organism>
<evidence type="ECO:0000256" key="2">
    <source>
        <dbReference type="ARBA" id="ARBA00022763"/>
    </source>
</evidence>
<keyword evidence="2" id="KW-0227">DNA damage</keyword>
<dbReference type="Proteomes" id="UP000269721">
    <property type="component" value="Unassembled WGS sequence"/>
</dbReference>
<protein>
    <submittedName>
        <fullName evidence="5">Uncharacterized protein</fullName>
    </submittedName>
</protein>
<evidence type="ECO:0000256" key="4">
    <source>
        <dbReference type="ARBA" id="ARBA00023204"/>
    </source>
</evidence>
<dbReference type="InterPro" id="IPR007232">
    <property type="entry name" value="Rad52_Rad59_Rad22"/>
</dbReference>
<dbReference type="InterPro" id="IPR041247">
    <property type="entry name" value="Rad52_fam"/>
</dbReference>
<dbReference type="AlphaFoldDB" id="A0A4P9WT04"/>
<dbReference type="GO" id="GO:0005634">
    <property type="term" value="C:nucleus"/>
    <property type="evidence" value="ECO:0007669"/>
    <property type="project" value="InterPro"/>
</dbReference>
<gene>
    <name evidence="5" type="ORF">BDK51DRAFT_19025</name>
</gene>
<comment type="similarity">
    <text evidence="1">Belongs to the RAD52 family.</text>
</comment>
<evidence type="ECO:0000256" key="3">
    <source>
        <dbReference type="ARBA" id="ARBA00023172"/>
    </source>
</evidence>
<dbReference type="GO" id="GO:0006312">
    <property type="term" value="P:mitotic recombination"/>
    <property type="evidence" value="ECO:0007669"/>
    <property type="project" value="TreeGrafter"/>
</dbReference>
<reference evidence="6" key="1">
    <citation type="journal article" date="2018" name="Nat. Microbiol.">
        <title>Leveraging single-cell genomics to expand the fungal tree of life.</title>
        <authorList>
            <person name="Ahrendt S.R."/>
            <person name="Quandt C.A."/>
            <person name="Ciobanu D."/>
            <person name="Clum A."/>
            <person name="Salamov A."/>
            <person name="Andreopoulos B."/>
            <person name="Cheng J.F."/>
            <person name="Woyke T."/>
            <person name="Pelin A."/>
            <person name="Henrissat B."/>
            <person name="Reynolds N.K."/>
            <person name="Benny G.L."/>
            <person name="Smith M.E."/>
            <person name="James T.Y."/>
            <person name="Grigoriev I.V."/>
        </authorList>
    </citation>
    <scope>NUCLEOTIDE SEQUENCE [LARGE SCALE GENOMIC DNA]</scope>
</reference>
<proteinExistence type="inferred from homology"/>
<dbReference type="OrthoDB" id="206565at2759"/>
<name>A0A4P9WT04_9FUNG</name>
<evidence type="ECO:0000313" key="6">
    <source>
        <dbReference type="Proteomes" id="UP000269721"/>
    </source>
</evidence>
<keyword evidence="6" id="KW-1185">Reference proteome</keyword>
<dbReference type="GO" id="GO:0000730">
    <property type="term" value="P:DNA recombinase assembly"/>
    <property type="evidence" value="ECO:0007669"/>
    <property type="project" value="InterPro"/>
</dbReference>
<keyword evidence="3" id="KW-0233">DNA recombination</keyword>
<dbReference type="PANTHER" id="PTHR12132">
    <property type="entry name" value="DNA REPAIR AND RECOMBINATION PROTEIN RAD52, RAD59"/>
    <property type="match status" value="1"/>
</dbReference>
<dbReference type="Pfam" id="PF04098">
    <property type="entry name" value="Rad52_Rad22"/>
    <property type="match status" value="1"/>
</dbReference>
<accession>A0A4P9WT04</accession>
<sequence>MNSGRPNNLGTFGTHVFTDDEAHLMSAKLKQRLGPEFISERSGPGGAKISYLEIGKALDLANEIFGYNGWSSSVGETVIDYVDPDHGKISLGISCIVRVTLKDGTFHEDIGYGSIENARSKGMAFEKAKKEAVSDGIKRALRLFGNSVGNCLYDKGFIAKIKKMPNPQVRITLNGPFTLKKLSRALELTKTST</sequence>
<dbReference type="PANTHER" id="PTHR12132:SF1">
    <property type="entry name" value="DNA REPAIR PROTEIN RAD52 HOMOLOG"/>
    <property type="match status" value="1"/>
</dbReference>
<dbReference type="SUPFAM" id="SSF54768">
    <property type="entry name" value="dsRNA-binding domain-like"/>
    <property type="match status" value="1"/>
</dbReference>
<dbReference type="EMBL" id="KZ993984">
    <property type="protein sequence ID" value="RKO94176.1"/>
    <property type="molecule type" value="Genomic_DNA"/>
</dbReference>
<keyword evidence="4" id="KW-0234">DNA repair</keyword>
<dbReference type="Gene3D" id="3.30.390.80">
    <property type="entry name" value="DNA repair protein Rad52/59/22"/>
    <property type="match status" value="1"/>
</dbReference>
<dbReference type="GO" id="GO:0003697">
    <property type="term" value="F:single-stranded DNA binding"/>
    <property type="evidence" value="ECO:0007669"/>
    <property type="project" value="UniProtKB-ARBA"/>
</dbReference>
<dbReference type="FunFam" id="3.30.390.80:FF:000001">
    <property type="entry name" value="DNA repair protein RAD52 homolog"/>
    <property type="match status" value="1"/>
</dbReference>
<dbReference type="NCBIfam" id="TIGR00607">
    <property type="entry name" value="rad52"/>
    <property type="match status" value="1"/>
</dbReference>
<evidence type="ECO:0000313" key="5">
    <source>
        <dbReference type="EMBL" id="RKO94176.1"/>
    </source>
</evidence>
<evidence type="ECO:0000256" key="1">
    <source>
        <dbReference type="ARBA" id="ARBA00006638"/>
    </source>
</evidence>